<keyword evidence="2" id="KW-1185">Reference proteome</keyword>
<comment type="caution">
    <text evidence="1">The sequence shown here is derived from an EMBL/GenBank/DDBJ whole genome shotgun (WGS) entry which is preliminary data.</text>
</comment>
<accession>A0A5N1JB59</accession>
<dbReference type="EMBL" id="VTWT01000001">
    <property type="protein sequence ID" value="KAA9346099.1"/>
    <property type="molecule type" value="Genomic_DNA"/>
</dbReference>
<protein>
    <submittedName>
        <fullName evidence="1">Uncharacterized protein</fullName>
    </submittedName>
</protein>
<dbReference type="RefSeq" id="WP_150902242.1">
    <property type="nucleotide sequence ID" value="NZ_VTWT01000001.1"/>
</dbReference>
<evidence type="ECO:0000313" key="2">
    <source>
        <dbReference type="Proteomes" id="UP000326570"/>
    </source>
</evidence>
<evidence type="ECO:0000313" key="1">
    <source>
        <dbReference type="EMBL" id="KAA9346099.1"/>
    </source>
</evidence>
<reference evidence="1 2" key="1">
    <citation type="submission" date="2019-09" db="EMBL/GenBank/DDBJ databases">
        <title>Genome sequence of Adhaeribacter sp. M2.</title>
        <authorList>
            <person name="Srinivasan S."/>
        </authorList>
    </citation>
    <scope>NUCLEOTIDE SEQUENCE [LARGE SCALE GENOMIC DNA]</scope>
    <source>
        <strain evidence="1 2">M2</strain>
    </source>
</reference>
<sequence length="196" mass="22070">MRIFTRQNLLPLLAGLGLFLNSCSGEKEKAEPIDAEGFRIYTIKAGEHDCDNEYKQVTTSAMHFSVIFDSSAVYQTIDPVNQYDINKLYGLADCNTAHHSNSARMGWRWVNNQLEIHAYVYKNGKRNEDLITAVPIGQPVKMSIEMLDSTYIFKVGDKFTELARGCSGQGTGYKLYPYFGGDETAPHEIKVKVKDL</sequence>
<dbReference type="AlphaFoldDB" id="A0A5N1JB59"/>
<proteinExistence type="predicted"/>
<dbReference type="Proteomes" id="UP000326570">
    <property type="component" value="Unassembled WGS sequence"/>
</dbReference>
<name>A0A5N1JB59_9BACT</name>
<organism evidence="1 2">
    <name type="scientific">Adhaeribacter soli</name>
    <dbReference type="NCBI Taxonomy" id="2607655"/>
    <lineage>
        <taxon>Bacteria</taxon>
        <taxon>Pseudomonadati</taxon>
        <taxon>Bacteroidota</taxon>
        <taxon>Cytophagia</taxon>
        <taxon>Cytophagales</taxon>
        <taxon>Hymenobacteraceae</taxon>
        <taxon>Adhaeribacter</taxon>
    </lineage>
</organism>
<gene>
    <name evidence="1" type="ORF">F0P94_03185</name>
</gene>